<reference evidence="3" key="1">
    <citation type="submission" date="2017-02" db="UniProtKB">
        <authorList>
            <consortium name="WormBaseParasite"/>
        </authorList>
    </citation>
    <scope>IDENTIFICATION</scope>
</reference>
<organism evidence="2 3">
    <name type="scientific">Parastrongyloides trichosuri</name>
    <name type="common">Possum-specific nematode worm</name>
    <dbReference type="NCBI Taxonomy" id="131310"/>
    <lineage>
        <taxon>Eukaryota</taxon>
        <taxon>Metazoa</taxon>
        <taxon>Ecdysozoa</taxon>
        <taxon>Nematoda</taxon>
        <taxon>Chromadorea</taxon>
        <taxon>Rhabditida</taxon>
        <taxon>Tylenchina</taxon>
        <taxon>Panagrolaimomorpha</taxon>
        <taxon>Strongyloidoidea</taxon>
        <taxon>Strongyloididae</taxon>
        <taxon>Parastrongyloides</taxon>
    </lineage>
</organism>
<name>A0A0N4Z473_PARTI</name>
<evidence type="ECO:0000313" key="3">
    <source>
        <dbReference type="WBParaSite" id="PTRK_0000179400.1"/>
    </source>
</evidence>
<evidence type="ECO:0000313" key="2">
    <source>
        <dbReference type="Proteomes" id="UP000038045"/>
    </source>
</evidence>
<dbReference type="Proteomes" id="UP000038045">
    <property type="component" value="Unplaced"/>
</dbReference>
<dbReference type="WBParaSite" id="PTRK_0000179400.1">
    <property type="protein sequence ID" value="PTRK_0000179400.1"/>
    <property type="gene ID" value="PTRK_0000179400"/>
</dbReference>
<sequence length="164" mass="18631">MAKNVVLLNRSLKNEKSTKKNSNENFNNNIIVADSKKKTGSEIQSDNLLKDVPLFKDTQAEEEKLRTLARKRGVDEDRFVFLSMKKTHKSLSPEQSCCSGTSSIKDIDKQQTTLNNLSSSKTTLAYEQAKELLDCDILHRDVQAEEDKKKEEARKRGLDPDVFP</sequence>
<protein>
    <submittedName>
        <fullName evidence="3">Uncharacterized protein</fullName>
    </submittedName>
</protein>
<keyword evidence="2" id="KW-1185">Reference proteome</keyword>
<dbReference type="AlphaFoldDB" id="A0A0N4Z473"/>
<proteinExistence type="predicted"/>
<accession>A0A0N4Z473</accession>
<evidence type="ECO:0000256" key="1">
    <source>
        <dbReference type="SAM" id="MobiDB-lite"/>
    </source>
</evidence>
<feature type="region of interest" description="Disordered" evidence="1">
    <location>
        <begin position="144"/>
        <end position="164"/>
    </location>
</feature>